<keyword evidence="6" id="KW-1185">Reference proteome</keyword>
<feature type="compositionally biased region" description="Basic and acidic residues" evidence="3">
    <location>
        <begin position="474"/>
        <end position="487"/>
    </location>
</feature>
<keyword evidence="1" id="KW-0547">Nucleotide-binding</keyword>
<dbReference type="RefSeq" id="WP_006616730.1">
    <property type="nucleotide sequence ID" value="NZ_BIMW01000011.1"/>
</dbReference>
<feature type="domain" description="Cas10/Cmr2 second palm" evidence="4">
    <location>
        <begin position="243"/>
        <end position="396"/>
    </location>
</feature>
<feature type="region of interest" description="Disordered" evidence="3">
    <location>
        <begin position="474"/>
        <end position="495"/>
    </location>
</feature>
<comment type="caution">
    <text evidence="5">The sequence shown here is derived from an EMBL/GenBank/DDBJ whole genome shotgun (WGS) entry which is preliminary data.</text>
</comment>
<reference evidence="5 6" key="1">
    <citation type="journal article" date="2019" name="J Genomics">
        <title>The Draft Genome of a Hydrogen-producing Cyanobacterium, Arthrospira platensis NIES-46.</title>
        <authorList>
            <person name="Suzuki S."/>
            <person name="Yamaguchi H."/>
            <person name="Kawachi M."/>
        </authorList>
    </citation>
    <scope>NUCLEOTIDE SEQUENCE [LARGE SCALE GENOMIC DNA]</scope>
    <source>
        <strain evidence="5 6">NIES-46</strain>
    </source>
</reference>
<evidence type="ECO:0000256" key="1">
    <source>
        <dbReference type="ARBA" id="ARBA00022741"/>
    </source>
</evidence>
<evidence type="ECO:0000313" key="6">
    <source>
        <dbReference type="Proteomes" id="UP000326169"/>
    </source>
</evidence>
<evidence type="ECO:0000256" key="2">
    <source>
        <dbReference type="ARBA" id="ARBA00023118"/>
    </source>
</evidence>
<accession>A0A5M3T1N8</accession>
<dbReference type="Gene3D" id="3.30.70.270">
    <property type="match status" value="1"/>
</dbReference>
<evidence type="ECO:0000259" key="4">
    <source>
        <dbReference type="Pfam" id="PF22335"/>
    </source>
</evidence>
<evidence type="ECO:0000313" key="5">
    <source>
        <dbReference type="EMBL" id="GCE92335.1"/>
    </source>
</evidence>
<evidence type="ECO:0000256" key="3">
    <source>
        <dbReference type="SAM" id="MobiDB-lite"/>
    </source>
</evidence>
<name>A0A5M3T1N8_LIMPL</name>
<organism evidence="5 6">
    <name type="scientific">Limnospira platensis NIES-46</name>
    <dbReference type="NCBI Taxonomy" id="1236695"/>
    <lineage>
        <taxon>Bacteria</taxon>
        <taxon>Bacillati</taxon>
        <taxon>Cyanobacteriota</taxon>
        <taxon>Cyanophyceae</taxon>
        <taxon>Oscillatoriophycideae</taxon>
        <taxon>Oscillatoriales</taxon>
        <taxon>Sirenicapillariaceae</taxon>
        <taxon>Limnospira</taxon>
    </lineage>
</organism>
<gene>
    <name evidence="5" type="ORF">NIES46_03740</name>
</gene>
<dbReference type="Pfam" id="PF22335">
    <property type="entry name" value="Cas10-Cmr2_palm2"/>
    <property type="match status" value="1"/>
</dbReference>
<sequence>MTQLDSTYYLVLIETSGNQSFIFSTNKLKENIGASEVTYRAGTQWILEAVAKVNQMQPLSVWTNSQRLREMLCDEKKNPPIEKNECQAEIIIATSGKALILTKDADKAREIISSITKKALIEAPGLDIAGVFVPVDNWQAKNSLAEAIRAVHKCFEKTRSRRPSPESRFLRLPIIADCAVSGLPASKLDKNPENQLIPISKVSDVKRKASTKAIERLQNLDSRLMGDINKLEKLFEREETSWLAIVHADGNGLGQIFLNFEDYIGNDKSNRAYIHKYRNFSLELDECTEAAFKQAIEVLPSKNGNLPLVPLIVGGDDLTVVCDGHHALEFTRVFLQEFEKQTQAKSHIAQVAQTAFQVNRLSACAGISIVKRHFPFSVAYELADSLIKSAKDVKHKVTKPNSNSQTPFPCSAIDFHILYDTSGIEFDSIRKNLKSASNTLLYNRPYIVSDMDDLQSAEGYDWAKQHEWERLKNRVDSLNRKDPENSDRPPISSSQSHAIRTALFIGKDEADAQYALIRQRYNLDDFAESEDNKSLFYESQDKQGNRPIYITSFLDALDAKDFLKNEQTNPSEQ</sequence>
<dbReference type="EMBL" id="BIMW01000011">
    <property type="protein sequence ID" value="GCE92335.1"/>
    <property type="molecule type" value="Genomic_DNA"/>
</dbReference>
<proteinExistence type="predicted"/>
<dbReference type="InterPro" id="IPR043128">
    <property type="entry name" value="Rev_trsase/Diguanyl_cyclase"/>
</dbReference>
<dbReference type="GeneID" id="301681344"/>
<dbReference type="InterPro" id="IPR054767">
    <property type="entry name" value="Cas10-Cmr2_palm2"/>
</dbReference>
<dbReference type="Proteomes" id="UP000326169">
    <property type="component" value="Unassembled WGS sequence"/>
</dbReference>
<keyword evidence="2" id="KW-0051">Antiviral defense</keyword>
<protein>
    <recommendedName>
        <fullName evidence="4">Cas10/Cmr2 second palm domain-containing protein</fullName>
    </recommendedName>
</protein>